<dbReference type="GO" id="GO:0098964">
    <property type="term" value="P:anterograde dendritic transport of messenger ribonucleoprotein complex"/>
    <property type="evidence" value="ECO:0007669"/>
    <property type="project" value="TreeGrafter"/>
</dbReference>
<organism evidence="5 6">
    <name type="scientific">Dreissena polymorpha</name>
    <name type="common">Zebra mussel</name>
    <name type="synonym">Mytilus polymorpha</name>
    <dbReference type="NCBI Taxonomy" id="45954"/>
    <lineage>
        <taxon>Eukaryota</taxon>
        <taxon>Metazoa</taxon>
        <taxon>Spiralia</taxon>
        <taxon>Lophotrochozoa</taxon>
        <taxon>Mollusca</taxon>
        <taxon>Bivalvia</taxon>
        <taxon>Autobranchia</taxon>
        <taxon>Heteroconchia</taxon>
        <taxon>Euheterodonta</taxon>
        <taxon>Imparidentia</taxon>
        <taxon>Neoheterodontei</taxon>
        <taxon>Myida</taxon>
        <taxon>Dreissenoidea</taxon>
        <taxon>Dreissenidae</taxon>
        <taxon>Dreissena</taxon>
    </lineage>
</organism>
<dbReference type="GO" id="GO:0032839">
    <property type="term" value="C:dendrite cytoplasm"/>
    <property type="evidence" value="ECO:0007669"/>
    <property type="project" value="GOC"/>
</dbReference>
<dbReference type="EMBL" id="JAIWYP010000014">
    <property type="protein sequence ID" value="KAH3712383.1"/>
    <property type="molecule type" value="Genomic_DNA"/>
</dbReference>
<evidence type="ECO:0000256" key="1">
    <source>
        <dbReference type="ARBA" id="ARBA00022737"/>
    </source>
</evidence>
<dbReference type="GO" id="GO:0035418">
    <property type="term" value="P:protein localization to synapse"/>
    <property type="evidence" value="ECO:0007669"/>
    <property type="project" value="TreeGrafter"/>
</dbReference>
<dbReference type="GO" id="GO:0003729">
    <property type="term" value="F:mRNA binding"/>
    <property type="evidence" value="ECO:0007669"/>
    <property type="project" value="TreeGrafter"/>
</dbReference>
<reference evidence="5" key="1">
    <citation type="journal article" date="2019" name="bioRxiv">
        <title>The Genome of the Zebra Mussel, Dreissena polymorpha: A Resource for Invasive Species Research.</title>
        <authorList>
            <person name="McCartney M.A."/>
            <person name="Auch B."/>
            <person name="Kono T."/>
            <person name="Mallez S."/>
            <person name="Zhang Y."/>
            <person name="Obille A."/>
            <person name="Becker A."/>
            <person name="Abrahante J.E."/>
            <person name="Garbe J."/>
            <person name="Badalamenti J.P."/>
            <person name="Herman A."/>
            <person name="Mangelson H."/>
            <person name="Liachko I."/>
            <person name="Sullivan S."/>
            <person name="Sone E.D."/>
            <person name="Koren S."/>
            <person name="Silverstein K.A.T."/>
            <person name="Beckman K.B."/>
            <person name="Gohl D.M."/>
        </authorList>
    </citation>
    <scope>NUCLEOTIDE SEQUENCE</scope>
    <source>
        <strain evidence="5">Duluth1</strain>
        <tissue evidence="5">Whole animal</tissue>
    </source>
</reference>
<sequence length="179" mass="19279">MLQQLGFSKPSPQPAKPAIKMQGESSIGEKKVTFSDSHEEHSPGVMNGSRQMVPGLIVLPDSSRGNYSQFKGIHAHFSSQKAPQFSLRHELKLREVCILKNLEIKFDDFSGSSTTEHLSRLVVASNPPQVLHGTGPTLEAARDSASLAALKVLGEVTKEESSTVAMAASGDASQVKREL</sequence>
<comment type="caution">
    <text evidence="5">The sequence shown here is derived from an EMBL/GenBank/DDBJ whole genome shotgun (WGS) entry which is preliminary data.</text>
</comment>
<name>A0A9D4BXG8_DREPO</name>
<dbReference type="GO" id="GO:0008298">
    <property type="term" value="P:intracellular mRNA localization"/>
    <property type="evidence" value="ECO:0007669"/>
    <property type="project" value="TreeGrafter"/>
</dbReference>
<dbReference type="Proteomes" id="UP000828390">
    <property type="component" value="Unassembled WGS sequence"/>
</dbReference>
<feature type="compositionally biased region" description="Basic and acidic residues" evidence="3">
    <location>
        <begin position="27"/>
        <end position="42"/>
    </location>
</feature>
<dbReference type="GO" id="GO:0043025">
    <property type="term" value="C:neuronal cell body"/>
    <property type="evidence" value="ECO:0007669"/>
    <property type="project" value="TreeGrafter"/>
</dbReference>
<gene>
    <name evidence="5" type="ORF">DPMN_072083</name>
</gene>
<evidence type="ECO:0000259" key="4">
    <source>
        <dbReference type="Pfam" id="PF16482"/>
    </source>
</evidence>
<dbReference type="InterPro" id="IPR051740">
    <property type="entry name" value="DRBM-containing_protein"/>
</dbReference>
<evidence type="ECO:0000313" key="6">
    <source>
        <dbReference type="Proteomes" id="UP000828390"/>
    </source>
</evidence>
<dbReference type="Pfam" id="PF16482">
    <property type="entry name" value="Staufen_C"/>
    <property type="match status" value="1"/>
</dbReference>
<feature type="domain" description="Staufen C-terminal" evidence="4">
    <location>
        <begin position="76"/>
        <end position="155"/>
    </location>
</feature>
<feature type="region of interest" description="Disordered" evidence="3">
    <location>
        <begin position="1"/>
        <end position="49"/>
    </location>
</feature>
<reference evidence="5" key="2">
    <citation type="submission" date="2020-11" db="EMBL/GenBank/DDBJ databases">
        <authorList>
            <person name="McCartney M.A."/>
            <person name="Auch B."/>
            <person name="Kono T."/>
            <person name="Mallez S."/>
            <person name="Becker A."/>
            <person name="Gohl D.M."/>
            <person name="Silverstein K.A.T."/>
            <person name="Koren S."/>
            <person name="Bechman K.B."/>
            <person name="Herman A."/>
            <person name="Abrahante J.E."/>
            <person name="Garbe J."/>
        </authorList>
    </citation>
    <scope>NUCLEOTIDE SEQUENCE</scope>
    <source>
        <strain evidence="5">Duluth1</strain>
        <tissue evidence="5">Whole animal</tissue>
    </source>
</reference>
<dbReference type="PANTHER" id="PTHR46054:SF3">
    <property type="entry name" value="MATERNAL EFFECT PROTEIN STAUFEN"/>
    <property type="match status" value="1"/>
</dbReference>
<dbReference type="GO" id="GO:0005886">
    <property type="term" value="C:plasma membrane"/>
    <property type="evidence" value="ECO:0007669"/>
    <property type="project" value="TreeGrafter"/>
</dbReference>
<dbReference type="GO" id="GO:0003725">
    <property type="term" value="F:double-stranded RNA binding"/>
    <property type="evidence" value="ECO:0007669"/>
    <property type="project" value="TreeGrafter"/>
</dbReference>
<dbReference type="AlphaFoldDB" id="A0A9D4BXG8"/>
<protein>
    <recommendedName>
        <fullName evidence="4">Staufen C-terminal domain-containing protein</fullName>
    </recommendedName>
</protein>
<keyword evidence="2" id="KW-0694">RNA-binding</keyword>
<keyword evidence="1" id="KW-0677">Repeat</keyword>
<dbReference type="Gene3D" id="3.30.160.20">
    <property type="match status" value="1"/>
</dbReference>
<dbReference type="GO" id="GO:0010494">
    <property type="term" value="C:cytoplasmic stress granule"/>
    <property type="evidence" value="ECO:0007669"/>
    <property type="project" value="TreeGrafter"/>
</dbReference>
<evidence type="ECO:0000256" key="3">
    <source>
        <dbReference type="SAM" id="MobiDB-lite"/>
    </source>
</evidence>
<keyword evidence="6" id="KW-1185">Reference proteome</keyword>
<dbReference type="PANTHER" id="PTHR46054">
    <property type="entry name" value="MATERNAL EFFECT PROTEIN STAUFEN"/>
    <property type="match status" value="1"/>
</dbReference>
<dbReference type="GO" id="GO:0007281">
    <property type="term" value="P:germ cell development"/>
    <property type="evidence" value="ECO:0007669"/>
    <property type="project" value="TreeGrafter"/>
</dbReference>
<accession>A0A9D4BXG8</accession>
<evidence type="ECO:0000313" key="5">
    <source>
        <dbReference type="EMBL" id="KAH3712383.1"/>
    </source>
</evidence>
<evidence type="ECO:0000256" key="2">
    <source>
        <dbReference type="ARBA" id="ARBA00022884"/>
    </source>
</evidence>
<dbReference type="InterPro" id="IPR032478">
    <property type="entry name" value="Staufen_C"/>
</dbReference>
<proteinExistence type="predicted"/>